<gene>
    <name evidence="8" type="ORF">PICMEDRAFT_70197</name>
</gene>
<dbReference type="SUPFAM" id="SSF54236">
    <property type="entry name" value="Ubiquitin-like"/>
    <property type="match status" value="1"/>
</dbReference>
<evidence type="ECO:0000256" key="2">
    <source>
        <dbReference type="ARBA" id="ARBA00022771"/>
    </source>
</evidence>
<dbReference type="PROSITE" id="PS51039">
    <property type="entry name" value="ZF_AN1"/>
    <property type="match status" value="1"/>
</dbReference>
<dbReference type="SUPFAM" id="SSF118310">
    <property type="entry name" value="AN1-like Zinc finger"/>
    <property type="match status" value="1"/>
</dbReference>
<dbReference type="CDD" id="cd17039">
    <property type="entry name" value="Ubl_ubiquitin_like"/>
    <property type="match status" value="1"/>
</dbReference>
<evidence type="ECO:0000259" key="6">
    <source>
        <dbReference type="PROSITE" id="PS50053"/>
    </source>
</evidence>
<evidence type="ECO:0000313" key="9">
    <source>
        <dbReference type="Proteomes" id="UP000094455"/>
    </source>
</evidence>
<dbReference type="PROSITE" id="PS50053">
    <property type="entry name" value="UBIQUITIN_2"/>
    <property type="match status" value="1"/>
</dbReference>
<evidence type="ECO:0000313" key="8">
    <source>
        <dbReference type="EMBL" id="ODQ48571.1"/>
    </source>
</evidence>
<dbReference type="InterPro" id="IPR029071">
    <property type="entry name" value="Ubiquitin-like_domsf"/>
</dbReference>
<dbReference type="Pfam" id="PF01428">
    <property type="entry name" value="zf-AN1"/>
    <property type="match status" value="1"/>
</dbReference>
<keyword evidence="1" id="KW-0479">Metal-binding</keyword>
<keyword evidence="9" id="KW-1185">Reference proteome</keyword>
<dbReference type="Proteomes" id="UP000094455">
    <property type="component" value="Unassembled WGS sequence"/>
</dbReference>
<feature type="compositionally biased region" description="Basic residues" evidence="5">
    <location>
        <begin position="146"/>
        <end position="165"/>
    </location>
</feature>
<dbReference type="STRING" id="763406.A0A1E3NR76"/>
<keyword evidence="2 4" id="KW-0863">Zinc-finger</keyword>
<dbReference type="InterPro" id="IPR000626">
    <property type="entry name" value="Ubiquitin-like_dom"/>
</dbReference>
<protein>
    <submittedName>
        <fullName evidence="8">Uncharacterized protein</fullName>
    </submittedName>
</protein>
<dbReference type="SMART" id="SM00154">
    <property type="entry name" value="ZnF_AN1"/>
    <property type="match status" value="1"/>
</dbReference>
<feature type="domain" description="Ubiquitin-like" evidence="6">
    <location>
        <begin position="1"/>
        <end position="75"/>
    </location>
</feature>
<dbReference type="OrthoDB" id="428577at2759"/>
<evidence type="ECO:0000256" key="3">
    <source>
        <dbReference type="ARBA" id="ARBA00022833"/>
    </source>
</evidence>
<keyword evidence="3" id="KW-0862">Zinc</keyword>
<dbReference type="GeneID" id="30180273"/>
<name>A0A1E3NR76_9ASCO</name>
<dbReference type="Gene3D" id="4.10.1110.10">
    <property type="entry name" value="AN1-like Zinc finger"/>
    <property type="match status" value="1"/>
</dbReference>
<feature type="domain" description="AN1-type" evidence="7">
    <location>
        <begin position="160"/>
        <end position="209"/>
    </location>
</feature>
<evidence type="ECO:0000256" key="4">
    <source>
        <dbReference type="PROSITE-ProRule" id="PRU00449"/>
    </source>
</evidence>
<dbReference type="InterPro" id="IPR000058">
    <property type="entry name" value="Znf_AN1"/>
</dbReference>
<evidence type="ECO:0000256" key="5">
    <source>
        <dbReference type="SAM" id="MobiDB-lite"/>
    </source>
</evidence>
<sequence length="229" mass="24618">MKLSVRTSNENTLSLTVPDNATVEDLKIAAIVALPPATRGAPHLTPSCINLWYSGHKLDYSKPLRSYNITPDSVVANPNLVVYLTLDVTSSEGSGDGSPTMPVSPQVLAAAATAVASLASAGPADSAILDDNEEADQDDLLLQQQKKTKKSKSKSKSRSKSKSKKCTFSNCTSAPLRMVGDCQFCQGKFCSKHRLLESHNCKGLKICKDKCYERNALKLQSEQTVASKV</sequence>
<dbReference type="EMBL" id="KV454001">
    <property type="protein sequence ID" value="ODQ48571.1"/>
    <property type="molecule type" value="Genomic_DNA"/>
</dbReference>
<reference evidence="8 9" key="1">
    <citation type="journal article" date="2016" name="Proc. Natl. Acad. Sci. U.S.A.">
        <title>Comparative genomics of biotechnologically important yeasts.</title>
        <authorList>
            <person name="Riley R."/>
            <person name="Haridas S."/>
            <person name="Wolfe K.H."/>
            <person name="Lopes M.R."/>
            <person name="Hittinger C.T."/>
            <person name="Goeker M."/>
            <person name="Salamov A.A."/>
            <person name="Wisecaver J.H."/>
            <person name="Long T.M."/>
            <person name="Calvey C.H."/>
            <person name="Aerts A.L."/>
            <person name="Barry K.W."/>
            <person name="Choi C."/>
            <person name="Clum A."/>
            <person name="Coughlan A.Y."/>
            <person name="Deshpande S."/>
            <person name="Douglass A.P."/>
            <person name="Hanson S.J."/>
            <person name="Klenk H.-P."/>
            <person name="LaButti K.M."/>
            <person name="Lapidus A."/>
            <person name="Lindquist E.A."/>
            <person name="Lipzen A.M."/>
            <person name="Meier-Kolthoff J.P."/>
            <person name="Ohm R.A."/>
            <person name="Otillar R.P."/>
            <person name="Pangilinan J.L."/>
            <person name="Peng Y."/>
            <person name="Rokas A."/>
            <person name="Rosa C.A."/>
            <person name="Scheuner C."/>
            <person name="Sibirny A.A."/>
            <person name="Slot J.C."/>
            <person name="Stielow J.B."/>
            <person name="Sun H."/>
            <person name="Kurtzman C.P."/>
            <person name="Blackwell M."/>
            <person name="Grigoriev I.V."/>
            <person name="Jeffries T.W."/>
        </authorList>
    </citation>
    <scope>NUCLEOTIDE SEQUENCE [LARGE SCALE GENOMIC DNA]</scope>
    <source>
        <strain evidence="8 9">NRRL Y-2026</strain>
    </source>
</reference>
<accession>A0A1E3NR76</accession>
<dbReference type="RefSeq" id="XP_019019684.1">
    <property type="nucleotide sequence ID" value="XM_019163586.1"/>
</dbReference>
<evidence type="ECO:0000259" key="7">
    <source>
        <dbReference type="PROSITE" id="PS51039"/>
    </source>
</evidence>
<evidence type="ECO:0000256" key="1">
    <source>
        <dbReference type="ARBA" id="ARBA00022723"/>
    </source>
</evidence>
<dbReference type="InterPro" id="IPR035896">
    <property type="entry name" value="AN1-like_Znf"/>
</dbReference>
<proteinExistence type="predicted"/>
<feature type="region of interest" description="Disordered" evidence="5">
    <location>
        <begin position="143"/>
        <end position="165"/>
    </location>
</feature>
<dbReference type="AlphaFoldDB" id="A0A1E3NR76"/>
<dbReference type="GO" id="GO:0008270">
    <property type="term" value="F:zinc ion binding"/>
    <property type="evidence" value="ECO:0007669"/>
    <property type="project" value="UniProtKB-KW"/>
</dbReference>
<dbReference type="Gene3D" id="3.10.20.90">
    <property type="entry name" value="Phosphatidylinositol 3-kinase Catalytic Subunit, Chain A, domain 1"/>
    <property type="match status" value="1"/>
</dbReference>
<organism evidence="8 9">
    <name type="scientific">Pichia membranifaciens NRRL Y-2026</name>
    <dbReference type="NCBI Taxonomy" id="763406"/>
    <lineage>
        <taxon>Eukaryota</taxon>
        <taxon>Fungi</taxon>
        <taxon>Dikarya</taxon>
        <taxon>Ascomycota</taxon>
        <taxon>Saccharomycotina</taxon>
        <taxon>Pichiomycetes</taxon>
        <taxon>Pichiales</taxon>
        <taxon>Pichiaceae</taxon>
        <taxon>Pichia</taxon>
    </lineage>
</organism>